<feature type="compositionally biased region" description="Basic residues" evidence="1">
    <location>
        <begin position="20"/>
        <end position="29"/>
    </location>
</feature>
<feature type="region of interest" description="Disordered" evidence="1">
    <location>
        <begin position="1"/>
        <end position="84"/>
    </location>
</feature>
<keyword evidence="3" id="KW-1185">Reference proteome</keyword>
<comment type="caution">
    <text evidence="2">The sequence shown here is derived from an EMBL/GenBank/DDBJ whole genome shotgun (WGS) entry which is preliminary data.</text>
</comment>
<dbReference type="OrthoDB" id="552115at2759"/>
<name>A0A9P6FM50_9FUNG</name>
<dbReference type="AlphaFoldDB" id="A0A9P6FM50"/>
<reference evidence="2" key="1">
    <citation type="journal article" date="2020" name="Fungal Divers.">
        <title>Resolving the Mortierellaceae phylogeny through synthesis of multi-gene phylogenetics and phylogenomics.</title>
        <authorList>
            <person name="Vandepol N."/>
            <person name="Liber J."/>
            <person name="Desiro A."/>
            <person name="Na H."/>
            <person name="Kennedy M."/>
            <person name="Barry K."/>
            <person name="Grigoriev I.V."/>
            <person name="Miller A.N."/>
            <person name="O'Donnell K."/>
            <person name="Stajich J.E."/>
            <person name="Bonito G."/>
        </authorList>
    </citation>
    <scope>NUCLEOTIDE SEQUENCE</scope>
    <source>
        <strain evidence="2">KOD1015</strain>
    </source>
</reference>
<sequence>MTEDVPQSDDVCAKKASSERRRRHRRRTSPRPQVEGSEGASGGQNVDEDMDEDDEEARRRRKEERRERRERKEKKRAQRKQEKEAMLIKMPFVVARMPGSVGQSSDSEASISVVRRVREEHKPRKSQPADIYNNWHFEATGDEKTAVEIQIPYHDELTIVSDTEILGNLGLNTLKLNALRSMLSKELMDIVKYHVNSEESQRRRSRQPSDLSSRQHRQSKSRSPVPHPE</sequence>
<protein>
    <submittedName>
        <fullName evidence="2">Uncharacterized protein</fullName>
    </submittedName>
</protein>
<feature type="region of interest" description="Disordered" evidence="1">
    <location>
        <begin position="197"/>
        <end position="229"/>
    </location>
</feature>
<gene>
    <name evidence="2" type="ORF">BGW38_006560</name>
</gene>
<proteinExistence type="predicted"/>
<dbReference type="EMBL" id="JAABOA010004202">
    <property type="protein sequence ID" value="KAF9577933.1"/>
    <property type="molecule type" value="Genomic_DNA"/>
</dbReference>
<feature type="compositionally biased region" description="Basic residues" evidence="1">
    <location>
        <begin position="59"/>
        <end position="78"/>
    </location>
</feature>
<accession>A0A9P6FM50</accession>
<evidence type="ECO:0000313" key="3">
    <source>
        <dbReference type="Proteomes" id="UP000780801"/>
    </source>
</evidence>
<evidence type="ECO:0000256" key="1">
    <source>
        <dbReference type="SAM" id="MobiDB-lite"/>
    </source>
</evidence>
<organism evidence="2 3">
    <name type="scientific">Lunasporangiospora selenospora</name>
    <dbReference type="NCBI Taxonomy" id="979761"/>
    <lineage>
        <taxon>Eukaryota</taxon>
        <taxon>Fungi</taxon>
        <taxon>Fungi incertae sedis</taxon>
        <taxon>Mucoromycota</taxon>
        <taxon>Mortierellomycotina</taxon>
        <taxon>Mortierellomycetes</taxon>
        <taxon>Mortierellales</taxon>
        <taxon>Mortierellaceae</taxon>
        <taxon>Lunasporangiospora</taxon>
    </lineage>
</organism>
<feature type="non-terminal residue" evidence="2">
    <location>
        <position position="229"/>
    </location>
</feature>
<evidence type="ECO:0000313" key="2">
    <source>
        <dbReference type="EMBL" id="KAF9577933.1"/>
    </source>
</evidence>
<dbReference type="Proteomes" id="UP000780801">
    <property type="component" value="Unassembled WGS sequence"/>
</dbReference>
<feature type="compositionally biased region" description="Acidic residues" evidence="1">
    <location>
        <begin position="46"/>
        <end position="55"/>
    </location>
</feature>